<organism evidence="2 3">
    <name type="scientific">Halioglobus japonicus</name>
    <dbReference type="NCBI Taxonomy" id="930805"/>
    <lineage>
        <taxon>Bacteria</taxon>
        <taxon>Pseudomonadati</taxon>
        <taxon>Pseudomonadota</taxon>
        <taxon>Gammaproteobacteria</taxon>
        <taxon>Cellvibrionales</taxon>
        <taxon>Halieaceae</taxon>
        <taxon>Halioglobus</taxon>
    </lineage>
</organism>
<keyword evidence="1" id="KW-0472">Membrane</keyword>
<evidence type="ECO:0000313" key="3">
    <source>
        <dbReference type="Proteomes" id="UP000235162"/>
    </source>
</evidence>
<evidence type="ECO:0000313" key="2">
    <source>
        <dbReference type="EMBL" id="PLW85807.1"/>
    </source>
</evidence>
<gene>
    <name evidence="2" type="ORF">C0029_14505</name>
</gene>
<dbReference type="KEGG" id="hja:BST95_05955"/>
<name>A0AAP8ME11_9GAMM</name>
<dbReference type="AlphaFoldDB" id="A0AAP8ME11"/>
<feature type="transmembrane region" description="Helical" evidence="1">
    <location>
        <begin position="12"/>
        <end position="34"/>
    </location>
</feature>
<keyword evidence="3" id="KW-1185">Reference proteome</keyword>
<keyword evidence="1" id="KW-1133">Transmembrane helix</keyword>
<protein>
    <submittedName>
        <fullName evidence="2">Nitrate reductase</fullName>
    </submittedName>
</protein>
<dbReference type="Proteomes" id="UP000235162">
    <property type="component" value="Unassembled WGS sequence"/>
</dbReference>
<dbReference type="Pfam" id="PF06796">
    <property type="entry name" value="NapE"/>
    <property type="match status" value="1"/>
</dbReference>
<sequence>MSEVDKRTEWRSFLLLVVFLAPALTIAIVGGYGVHQLRGVLYWLP</sequence>
<evidence type="ECO:0000256" key="1">
    <source>
        <dbReference type="SAM" id="Phobius"/>
    </source>
</evidence>
<dbReference type="InterPro" id="IPR010649">
    <property type="entry name" value="NapE_TorE"/>
</dbReference>
<comment type="caution">
    <text evidence="2">The sequence shown here is derived from an EMBL/GenBank/DDBJ whole genome shotgun (WGS) entry which is preliminary data.</text>
</comment>
<accession>A0AAP8ME11</accession>
<keyword evidence="1" id="KW-0812">Transmembrane</keyword>
<reference evidence="2 3" key="1">
    <citation type="submission" date="2018-01" db="EMBL/GenBank/DDBJ databases">
        <title>The draft genome sequence of Halioglobus japonicus S1-36.</title>
        <authorList>
            <person name="Du Z.-J."/>
            <person name="Shi M.-J."/>
        </authorList>
    </citation>
    <scope>NUCLEOTIDE SEQUENCE [LARGE SCALE GENOMIC DNA]</scope>
    <source>
        <strain evidence="2 3">S1-36</strain>
    </source>
</reference>
<proteinExistence type="predicted"/>
<dbReference type="EMBL" id="PKUR01000003">
    <property type="protein sequence ID" value="PLW85807.1"/>
    <property type="molecule type" value="Genomic_DNA"/>
</dbReference>